<dbReference type="AlphaFoldDB" id="A0A5M8RIG0"/>
<dbReference type="STRING" id="1925020.BTA30_20755"/>
<keyword evidence="3 4" id="KW-0067">ATP-binding</keyword>
<dbReference type="Proteomes" id="UP000324326">
    <property type="component" value="Unassembled WGS sequence"/>
</dbReference>
<keyword evidence="2 4" id="KW-0547">Nucleotide-binding</keyword>
<dbReference type="Pfam" id="PF18130">
    <property type="entry name" value="ATPgrasp_N"/>
    <property type="match status" value="1"/>
</dbReference>
<organism evidence="6 7">
    <name type="scientific">Bacillus swezeyi</name>
    <dbReference type="NCBI Taxonomy" id="1925020"/>
    <lineage>
        <taxon>Bacteria</taxon>
        <taxon>Bacillati</taxon>
        <taxon>Bacillota</taxon>
        <taxon>Bacilli</taxon>
        <taxon>Bacillales</taxon>
        <taxon>Bacillaceae</taxon>
        <taxon>Bacillus</taxon>
    </lineage>
</organism>
<dbReference type="EMBL" id="QSND01000005">
    <property type="protein sequence ID" value="KAA6447641.1"/>
    <property type="molecule type" value="Genomic_DNA"/>
</dbReference>
<evidence type="ECO:0000259" key="5">
    <source>
        <dbReference type="PROSITE" id="PS50975"/>
    </source>
</evidence>
<feature type="domain" description="ATP-grasp" evidence="5">
    <location>
        <begin position="112"/>
        <end position="313"/>
    </location>
</feature>
<dbReference type="InterPro" id="IPR052032">
    <property type="entry name" value="ATP-dep_AA_Ligase"/>
</dbReference>
<dbReference type="Gene3D" id="3.30.470.20">
    <property type="entry name" value="ATP-grasp fold, B domain"/>
    <property type="match status" value="1"/>
</dbReference>
<proteinExistence type="predicted"/>
<dbReference type="PANTHER" id="PTHR43585:SF2">
    <property type="entry name" value="ATP-GRASP ENZYME FSQD"/>
    <property type="match status" value="1"/>
</dbReference>
<dbReference type="InterPro" id="IPR041472">
    <property type="entry name" value="BL00235/CARNS1_N"/>
</dbReference>
<keyword evidence="1" id="KW-0436">Ligase</keyword>
<dbReference type="Pfam" id="PF13535">
    <property type="entry name" value="ATP-grasp_4"/>
    <property type="match status" value="1"/>
</dbReference>
<dbReference type="InterPro" id="IPR040570">
    <property type="entry name" value="LAL_C2"/>
</dbReference>
<name>A0A5M8RIG0_9BACI</name>
<evidence type="ECO:0000313" key="7">
    <source>
        <dbReference type="Proteomes" id="UP000324326"/>
    </source>
</evidence>
<gene>
    <name evidence="6" type="ORF">DX927_20480</name>
</gene>
<dbReference type="RefSeq" id="WP_148958364.1">
    <property type="nucleotide sequence ID" value="NZ_QSND01000005.1"/>
</dbReference>
<accession>A0A5M8RIG0</accession>
<dbReference type="GO" id="GO:0005524">
    <property type="term" value="F:ATP binding"/>
    <property type="evidence" value="ECO:0007669"/>
    <property type="project" value="UniProtKB-UniRule"/>
</dbReference>
<dbReference type="PANTHER" id="PTHR43585">
    <property type="entry name" value="FUMIPYRROLE BIOSYNTHESIS PROTEIN C"/>
    <property type="match status" value="1"/>
</dbReference>
<comment type="caution">
    <text evidence="6">The sequence shown here is derived from an EMBL/GenBank/DDBJ whole genome shotgun (WGS) entry which is preliminary data.</text>
</comment>
<evidence type="ECO:0000256" key="4">
    <source>
        <dbReference type="PROSITE-ProRule" id="PRU00409"/>
    </source>
</evidence>
<dbReference type="InterPro" id="IPR011761">
    <property type="entry name" value="ATP-grasp"/>
</dbReference>
<dbReference type="SUPFAM" id="SSF56059">
    <property type="entry name" value="Glutathione synthetase ATP-binding domain-like"/>
    <property type="match status" value="1"/>
</dbReference>
<sequence>MKKHILFFNATYIKKISTLETAKNLDLTVSVVGPELPEWSRPFVDHFICANTYVMDETIPVLKEMAEKNPFDGVITFWDRDVVPVAVTAQEFNLKGSPVEAAERARNKWKMRQYLNRAQVPHPKYHRFSNWNELYHASVEMEYPLIIKPVGASASKGVFRIEKPEDLYRYYQKLLNAVMPENDKMFSFYQNEYLVEEFMNGQEVSIEGVISDGVIHFAGVTEKWTDQYFEEYQHAFPARLSEAMERELFNITSEGIKALGLDHCGFHAEVMITGKGCKIIEINGRLGGDFITTHLVPLAKGIDITRENLLAVLGEKISFETSKRRAACVRFLIADRAGVVEKWEGVETIKEMPGVVEFVLEKQPGDHVGLPPEKFHDSRIAYVITEAEDTEKAITYAENALSKVRCFINGAEETVPGRDS</sequence>
<reference evidence="6 7" key="1">
    <citation type="submission" date="2018-08" db="EMBL/GenBank/DDBJ databases">
        <title>Bacillus phenotypic plasticity.</title>
        <authorList>
            <person name="Hurtado E."/>
        </authorList>
    </citation>
    <scope>NUCLEOTIDE SEQUENCE [LARGE SCALE GENOMIC DNA]</scope>
    <source>
        <strain evidence="6 7">427</strain>
    </source>
</reference>
<dbReference type="Pfam" id="PF18603">
    <property type="entry name" value="LAL_C2"/>
    <property type="match status" value="1"/>
</dbReference>
<evidence type="ECO:0000256" key="3">
    <source>
        <dbReference type="ARBA" id="ARBA00022840"/>
    </source>
</evidence>
<dbReference type="Gene3D" id="3.40.50.20">
    <property type="match status" value="1"/>
</dbReference>
<evidence type="ECO:0000256" key="1">
    <source>
        <dbReference type="ARBA" id="ARBA00022598"/>
    </source>
</evidence>
<dbReference type="PROSITE" id="PS50975">
    <property type="entry name" value="ATP_GRASP"/>
    <property type="match status" value="1"/>
</dbReference>
<dbReference type="SMART" id="SM01209">
    <property type="entry name" value="GARS_A"/>
    <property type="match status" value="1"/>
</dbReference>
<protein>
    <submittedName>
        <fullName evidence="6">ATP-grasp domain-containing protein</fullName>
    </submittedName>
</protein>
<dbReference type="GO" id="GO:0016874">
    <property type="term" value="F:ligase activity"/>
    <property type="evidence" value="ECO:0007669"/>
    <property type="project" value="UniProtKB-KW"/>
</dbReference>
<evidence type="ECO:0000256" key="2">
    <source>
        <dbReference type="ARBA" id="ARBA00022741"/>
    </source>
</evidence>
<dbReference type="GO" id="GO:0046872">
    <property type="term" value="F:metal ion binding"/>
    <property type="evidence" value="ECO:0007669"/>
    <property type="project" value="InterPro"/>
</dbReference>
<evidence type="ECO:0000313" key="6">
    <source>
        <dbReference type="EMBL" id="KAA6447641.1"/>
    </source>
</evidence>